<dbReference type="Proteomes" id="UP001266305">
    <property type="component" value="Unassembled WGS sequence"/>
</dbReference>
<evidence type="ECO:0000256" key="1">
    <source>
        <dbReference type="SAM" id="MobiDB-lite"/>
    </source>
</evidence>
<keyword evidence="3" id="KW-1185">Reference proteome</keyword>
<feature type="region of interest" description="Disordered" evidence="1">
    <location>
        <begin position="24"/>
        <end position="87"/>
    </location>
</feature>
<sequence length="99" mass="10257">MAPLAPWGNPCLALSTPSENTLLAPPHEGESKRGCVGHNALSDIRTRRGGGGSDLDNIKHIPRPQAQRGAGERPLGHGVDLDGSLGTGILALPRLNEPA</sequence>
<proteinExistence type="predicted"/>
<feature type="non-terminal residue" evidence="2">
    <location>
        <position position="99"/>
    </location>
</feature>
<gene>
    <name evidence="2" type="ORF">P7K49_032455</name>
</gene>
<name>A0ABQ9TYA5_SAGOE</name>
<organism evidence="2 3">
    <name type="scientific">Saguinus oedipus</name>
    <name type="common">Cotton-top tamarin</name>
    <name type="synonym">Oedipomidas oedipus</name>
    <dbReference type="NCBI Taxonomy" id="9490"/>
    <lineage>
        <taxon>Eukaryota</taxon>
        <taxon>Metazoa</taxon>
        <taxon>Chordata</taxon>
        <taxon>Craniata</taxon>
        <taxon>Vertebrata</taxon>
        <taxon>Euteleostomi</taxon>
        <taxon>Mammalia</taxon>
        <taxon>Eutheria</taxon>
        <taxon>Euarchontoglires</taxon>
        <taxon>Primates</taxon>
        <taxon>Haplorrhini</taxon>
        <taxon>Platyrrhini</taxon>
        <taxon>Cebidae</taxon>
        <taxon>Callitrichinae</taxon>
        <taxon>Saguinus</taxon>
    </lineage>
</organism>
<evidence type="ECO:0000313" key="3">
    <source>
        <dbReference type="Proteomes" id="UP001266305"/>
    </source>
</evidence>
<dbReference type="EMBL" id="JASSZA010000018">
    <property type="protein sequence ID" value="KAK2089789.1"/>
    <property type="molecule type" value="Genomic_DNA"/>
</dbReference>
<comment type="caution">
    <text evidence="2">The sequence shown here is derived from an EMBL/GenBank/DDBJ whole genome shotgun (WGS) entry which is preliminary data.</text>
</comment>
<reference evidence="2 3" key="1">
    <citation type="submission" date="2023-05" db="EMBL/GenBank/DDBJ databases">
        <title>B98-5 Cell Line De Novo Hybrid Assembly: An Optical Mapping Approach.</title>
        <authorList>
            <person name="Kananen K."/>
            <person name="Auerbach J.A."/>
            <person name="Kautto E."/>
            <person name="Blachly J.S."/>
        </authorList>
    </citation>
    <scope>NUCLEOTIDE SEQUENCE [LARGE SCALE GENOMIC DNA]</scope>
    <source>
        <strain evidence="2">B95-8</strain>
        <tissue evidence="2">Cell line</tissue>
    </source>
</reference>
<protein>
    <submittedName>
        <fullName evidence="2">Uncharacterized protein</fullName>
    </submittedName>
</protein>
<evidence type="ECO:0000313" key="2">
    <source>
        <dbReference type="EMBL" id="KAK2089789.1"/>
    </source>
</evidence>
<accession>A0ABQ9TYA5</accession>